<gene>
    <name evidence="1" type="ORF">DI556_13565</name>
</gene>
<proteinExistence type="predicted"/>
<reference evidence="1 2" key="1">
    <citation type="submission" date="2017-08" db="EMBL/GenBank/DDBJ databases">
        <title>Infants hospitalized years apart are colonized by the same room-sourced microbial strains.</title>
        <authorList>
            <person name="Brooks B."/>
            <person name="Olm M.R."/>
            <person name="Firek B.A."/>
            <person name="Baker R."/>
            <person name="Thomas B.C."/>
            <person name="Morowitz M.J."/>
            <person name="Banfield J.F."/>
        </authorList>
    </citation>
    <scope>NUCLEOTIDE SEQUENCE [LARGE SCALE GENOMIC DNA]</scope>
    <source>
        <strain evidence="1">S2_005_002_R2_34</strain>
    </source>
</reference>
<dbReference type="EMBL" id="QFPW01000010">
    <property type="protein sequence ID" value="PZQ48838.1"/>
    <property type="molecule type" value="Genomic_DNA"/>
</dbReference>
<dbReference type="Proteomes" id="UP000249185">
    <property type="component" value="Unassembled WGS sequence"/>
</dbReference>
<protein>
    <submittedName>
        <fullName evidence="1">Uncharacterized protein</fullName>
    </submittedName>
</protein>
<organism evidence="1 2">
    <name type="scientific">Rhodovulum sulfidophilum</name>
    <name type="common">Rhodobacter sulfidophilus</name>
    <dbReference type="NCBI Taxonomy" id="35806"/>
    <lineage>
        <taxon>Bacteria</taxon>
        <taxon>Pseudomonadati</taxon>
        <taxon>Pseudomonadota</taxon>
        <taxon>Alphaproteobacteria</taxon>
        <taxon>Rhodobacterales</taxon>
        <taxon>Paracoccaceae</taxon>
        <taxon>Rhodovulum</taxon>
    </lineage>
</organism>
<name>A0A2W5N8I5_RHOSU</name>
<sequence length="112" mass="12014">MFQRAFTFEPLEATVELLQSHLRGSESQRVAPIKTLPPVLCADGTTFSVQASDCHGCAPRCLAGPYLSAELCCHGPIDGLEGDEVLPGVFVYRYVPLPRIVAVINAHGGFSV</sequence>
<accession>A0A2W5N8I5</accession>
<comment type="caution">
    <text evidence="1">The sequence shown here is derived from an EMBL/GenBank/DDBJ whole genome shotgun (WGS) entry which is preliminary data.</text>
</comment>
<evidence type="ECO:0000313" key="2">
    <source>
        <dbReference type="Proteomes" id="UP000249185"/>
    </source>
</evidence>
<dbReference type="AlphaFoldDB" id="A0A2W5N8I5"/>
<evidence type="ECO:0000313" key="1">
    <source>
        <dbReference type="EMBL" id="PZQ48838.1"/>
    </source>
</evidence>